<dbReference type="GO" id="GO:1990904">
    <property type="term" value="C:ribonucleoprotein complex"/>
    <property type="evidence" value="ECO:0007669"/>
    <property type="project" value="UniProtKB-KW"/>
</dbReference>
<evidence type="ECO:0000256" key="1">
    <source>
        <dbReference type="ARBA" id="ARBA00007197"/>
    </source>
</evidence>
<feature type="chain" id="PRO_5044876903" description="Large ribosomal subunit protein bL12c" evidence="6">
    <location>
        <begin position="29"/>
        <end position="216"/>
    </location>
</feature>
<dbReference type="PANTHER" id="PTHR45987">
    <property type="entry name" value="39S RIBOSOMAL PROTEIN L12"/>
    <property type="match status" value="1"/>
</dbReference>
<accession>A0ABC8RTT8</accession>
<dbReference type="HAMAP" id="MF_00368">
    <property type="entry name" value="Ribosomal_bL12"/>
    <property type="match status" value="1"/>
</dbReference>
<evidence type="ECO:0000313" key="9">
    <source>
        <dbReference type="Proteomes" id="UP001642360"/>
    </source>
</evidence>
<evidence type="ECO:0000313" key="8">
    <source>
        <dbReference type="EMBL" id="CAK9148401.1"/>
    </source>
</evidence>
<dbReference type="AlphaFoldDB" id="A0ABC8RTT8"/>
<protein>
    <recommendedName>
        <fullName evidence="4">Large ribosomal subunit protein bL12c</fullName>
    </recommendedName>
    <alternativeName>
        <fullName evidence="5">CL12</fullName>
    </alternativeName>
</protein>
<evidence type="ECO:0000256" key="6">
    <source>
        <dbReference type="SAM" id="SignalP"/>
    </source>
</evidence>
<dbReference type="InterPro" id="IPR014719">
    <property type="entry name" value="Ribosomal_bL12_C/ClpS-like"/>
</dbReference>
<evidence type="ECO:0000259" key="7">
    <source>
        <dbReference type="Pfam" id="PF00542"/>
    </source>
</evidence>
<dbReference type="GO" id="GO:0006412">
    <property type="term" value="P:translation"/>
    <property type="evidence" value="ECO:0007669"/>
    <property type="project" value="UniProtKB-ARBA"/>
</dbReference>
<reference evidence="8 9" key="1">
    <citation type="submission" date="2024-02" db="EMBL/GenBank/DDBJ databases">
        <authorList>
            <person name="Vignale AGUSTIN F."/>
            <person name="Sosa J E."/>
            <person name="Modenutti C."/>
        </authorList>
    </citation>
    <scope>NUCLEOTIDE SEQUENCE [LARGE SCALE GENOMIC DNA]</scope>
</reference>
<keyword evidence="6" id="KW-0732">Signal</keyword>
<proteinExistence type="inferred from homology"/>
<gene>
    <name evidence="8" type="ORF">ILEXP_LOCUS16339</name>
</gene>
<evidence type="ECO:0000256" key="4">
    <source>
        <dbReference type="ARBA" id="ARBA00072688"/>
    </source>
</evidence>
<comment type="caution">
    <text evidence="8">The sequence shown here is derived from an EMBL/GenBank/DDBJ whole genome shotgun (WGS) entry which is preliminary data.</text>
</comment>
<keyword evidence="9" id="KW-1185">Reference proteome</keyword>
<keyword evidence="2" id="KW-0689">Ribosomal protein</keyword>
<dbReference type="PANTHER" id="PTHR45987:SF11">
    <property type="entry name" value="OS07G0626100 PROTEIN"/>
    <property type="match status" value="1"/>
</dbReference>
<dbReference type="FunFam" id="3.30.1390.10:FF:000001">
    <property type="entry name" value="50S ribosomal protein L7/L12"/>
    <property type="match status" value="1"/>
</dbReference>
<name>A0ABC8RTT8_9AQUA</name>
<keyword evidence="3" id="KW-0687">Ribonucleoprotein</keyword>
<evidence type="ECO:0000256" key="3">
    <source>
        <dbReference type="ARBA" id="ARBA00023274"/>
    </source>
</evidence>
<feature type="signal peptide" evidence="6">
    <location>
        <begin position="1"/>
        <end position="28"/>
    </location>
</feature>
<dbReference type="InterPro" id="IPR013823">
    <property type="entry name" value="Ribosomal_bL12_C"/>
</dbReference>
<dbReference type="EMBL" id="CAUOFW020001744">
    <property type="protein sequence ID" value="CAK9148401.1"/>
    <property type="molecule type" value="Genomic_DNA"/>
</dbReference>
<dbReference type="InterPro" id="IPR000206">
    <property type="entry name" value="Ribosomal_bL12"/>
</dbReference>
<dbReference type="CDD" id="cd00387">
    <property type="entry name" value="Ribosomal_L7_L12"/>
    <property type="match status" value="1"/>
</dbReference>
<dbReference type="Gene3D" id="3.30.1390.10">
    <property type="match status" value="1"/>
</dbReference>
<feature type="domain" description="Large ribosomal subunit protein bL12 C-terminal" evidence="7">
    <location>
        <begin position="108"/>
        <end position="173"/>
    </location>
</feature>
<dbReference type="Pfam" id="PF00542">
    <property type="entry name" value="Ribosomal_L12"/>
    <property type="match status" value="1"/>
</dbReference>
<dbReference type="Proteomes" id="UP001642360">
    <property type="component" value="Unassembled WGS sequence"/>
</dbReference>
<evidence type="ECO:0000256" key="5">
    <source>
        <dbReference type="ARBA" id="ARBA00082754"/>
    </source>
</evidence>
<sequence length="216" mass="23416">MTSITSKIPSRSLKLLFLLHRAPPLTCSLCTSTPSTTAETQTQKLERIADQLLSLSKLERYDYSILFRHKMGLNQYGPAISGLESSSGSSSSAGSESADAKAAEKTAFDVKLEKYDAAAKIKVIKEIRSFTDLGLKEAKDLVEKAPIVVKKGVTKEEADSIVEKLKVVGATVFIATSAEDSCTQFVEPSTVDGSSQIIKTDTQKLLPSAYASKRYR</sequence>
<organism evidence="8 9">
    <name type="scientific">Ilex paraguariensis</name>
    <name type="common">yerba mate</name>
    <dbReference type="NCBI Taxonomy" id="185542"/>
    <lineage>
        <taxon>Eukaryota</taxon>
        <taxon>Viridiplantae</taxon>
        <taxon>Streptophyta</taxon>
        <taxon>Embryophyta</taxon>
        <taxon>Tracheophyta</taxon>
        <taxon>Spermatophyta</taxon>
        <taxon>Magnoliopsida</taxon>
        <taxon>eudicotyledons</taxon>
        <taxon>Gunneridae</taxon>
        <taxon>Pentapetalae</taxon>
        <taxon>asterids</taxon>
        <taxon>campanulids</taxon>
        <taxon>Aquifoliales</taxon>
        <taxon>Aquifoliaceae</taxon>
        <taxon>Ilex</taxon>
    </lineage>
</organism>
<dbReference type="GO" id="GO:0005840">
    <property type="term" value="C:ribosome"/>
    <property type="evidence" value="ECO:0007669"/>
    <property type="project" value="UniProtKB-KW"/>
</dbReference>
<comment type="similarity">
    <text evidence="1">Belongs to the bacterial ribosomal protein bL12 family.</text>
</comment>
<dbReference type="SUPFAM" id="SSF54736">
    <property type="entry name" value="ClpS-like"/>
    <property type="match status" value="1"/>
</dbReference>
<evidence type="ECO:0000256" key="2">
    <source>
        <dbReference type="ARBA" id="ARBA00022980"/>
    </source>
</evidence>